<dbReference type="InterPro" id="IPR016163">
    <property type="entry name" value="Ald_DH_C"/>
</dbReference>
<name>A0ABT9SS70_9FLAO</name>
<dbReference type="Gene3D" id="3.40.309.10">
    <property type="entry name" value="Aldehyde Dehydrogenase, Chain A, domain 2"/>
    <property type="match status" value="1"/>
</dbReference>
<dbReference type="EMBL" id="JAUSRL010000017">
    <property type="protein sequence ID" value="MDP9962294.1"/>
    <property type="molecule type" value="Genomic_DNA"/>
</dbReference>
<dbReference type="Proteomes" id="UP001235513">
    <property type="component" value="Unassembled WGS sequence"/>
</dbReference>
<dbReference type="InterPro" id="IPR016161">
    <property type="entry name" value="Ald_DH/histidinol_DH"/>
</dbReference>
<sequence length="533" mass="58864">MTAQEAFNQLDPKKWAETSVVEKLHLLEEVQNNLKKYADDLGASDQKMKNTLMGEDIYTHAESVFATAVPLAGNVSACIQLYESIAKGEMPKPLNITKVNDDTYDVHVFPMDAKDKVLSGTQSGHLRVKGTPKQVNPLEKPAGVTAILGAGNYSSSLEMVKALFYDNKAVIHKPHHLNEETDAIWEKIFQPIIDFGALRFVSADQGRELTTNDGLTAIYFTGGTETAKAIMSNTNTHMVAECGGNNPCIIVPGDRPWTKKEMEHQANQIATVAKLNGGAVCGRPQTLVTSRHWEQRNEFLNALRKALSEDTPAAGAYYPGTDKAEEGFKKAYPNAEVLKPENGRFKHANFMFITDCEEDSYATQNEAFCQIMDEVALDVPANAKDFLPKATAFCNDKLLGSLGCMLLIDEDTKKAHQYELDTAVNDLKYGGIAVNTIPVFVFLSPYLTWGGNEQGKEMVSGSGNFGNLLGFENIEKSIVYDKFVSPGHMLRTNQKAFDHLAKNMATYSMEPTWRNLTKMAGTAMIDSLRKKDF</sequence>
<proteinExistence type="predicted"/>
<feature type="domain" description="Aldehyde dehydrogenase" evidence="2">
    <location>
        <begin position="139"/>
        <end position="307"/>
    </location>
</feature>
<dbReference type="Gene3D" id="3.40.605.10">
    <property type="entry name" value="Aldehyde Dehydrogenase, Chain A, domain 1"/>
    <property type="match status" value="1"/>
</dbReference>
<reference evidence="3 4" key="1">
    <citation type="submission" date="2023-07" db="EMBL/GenBank/DDBJ databases">
        <title>Sorghum-associated microbial communities from plants grown in Nebraska, USA.</title>
        <authorList>
            <person name="Schachtman D."/>
        </authorList>
    </citation>
    <scope>NUCLEOTIDE SEQUENCE [LARGE SCALE GENOMIC DNA]</scope>
    <source>
        <strain evidence="3 4">CC351</strain>
    </source>
</reference>
<organism evidence="3 4">
    <name type="scientific">Chryseobacterium lathyri</name>
    <dbReference type="NCBI Taxonomy" id="395933"/>
    <lineage>
        <taxon>Bacteria</taxon>
        <taxon>Pseudomonadati</taxon>
        <taxon>Bacteroidota</taxon>
        <taxon>Flavobacteriia</taxon>
        <taxon>Flavobacteriales</taxon>
        <taxon>Weeksellaceae</taxon>
        <taxon>Chryseobacterium group</taxon>
        <taxon>Chryseobacterium</taxon>
    </lineage>
</organism>
<dbReference type="InterPro" id="IPR015590">
    <property type="entry name" value="Aldehyde_DH_dom"/>
</dbReference>
<evidence type="ECO:0000313" key="4">
    <source>
        <dbReference type="Proteomes" id="UP001235513"/>
    </source>
</evidence>
<gene>
    <name evidence="3" type="ORF">J2T04_004227</name>
</gene>
<evidence type="ECO:0000313" key="3">
    <source>
        <dbReference type="EMBL" id="MDP9962294.1"/>
    </source>
</evidence>
<dbReference type="InterPro" id="IPR016162">
    <property type="entry name" value="Ald_DH_N"/>
</dbReference>
<keyword evidence="1" id="KW-0560">Oxidoreductase</keyword>
<dbReference type="Pfam" id="PF00171">
    <property type="entry name" value="Aldedh"/>
    <property type="match status" value="1"/>
</dbReference>
<comment type="caution">
    <text evidence="3">The sequence shown here is derived from an EMBL/GenBank/DDBJ whole genome shotgun (WGS) entry which is preliminary data.</text>
</comment>
<keyword evidence="4" id="KW-1185">Reference proteome</keyword>
<protein>
    <recommendedName>
        <fullName evidence="2">Aldehyde dehydrogenase domain-containing protein</fullName>
    </recommendedName>
</protein>
<dbReference type="SUPFAM" id="SSF53720">
    <property type="entry name" value="ALDH-like"/>
    <property type="match status" value="1"/>
</dbReference>
<dbReference type="RefSeq" id="WP_307221363.1">
    <property type="nucleotide sequence ID" value="NZ_JAUSSF010000007.1"/>
</dbReference>
<evidence type="ECO:0000259" key="2">
    <source>
        <dbReference type="Pfam" id="PF00171"/>
    </source>
</evidence>
<accession>A0ABT9SS70</accession>
<evidence type="ECO:0000256" key="1">
    <source>
        <dbReference type="ARBA" id="ARBA00023002"/>
    </source>
</evidence>